<dbReference type="EMBL" id="LR797345">
    <property type="protein sequence ID" value="CAB4204410.1"/>
    <property type="molecule type" value="Genomic_DNA"/>
</dbReference>
<gene>
    <name evidence="2" type="ORF">UFOVP1138_33</name>
    <name evidence="3" type="ORF">UFOVP1394_30</name>
    <name evidence="1" type="ORF">UFOVP975_88</name>
</gene>
<dbReference type="EMBL" id="LR796921">
    <property type="protein sequence ID" value="CAB4174821.1"/>
    <property type="molecule type" value="Genomic_DNA"/>
</dbReference>
<reference evidence="1" key="1">
    <citation type="submission" date="2020-05" db="EMBL/GenBank/DDBJ databases">
        <authorList>
            <person name="Chiriac C."/>
            <person name="Salcher M."/>
            <person name="Ghai R."/>
            <person name="Kavagutti S V."/>
        </authorList>
    </citation>
    <scope>NUCLEOTIDE SEQUENCE</scope>
</reference>
<accession>A0A6J5PZF4</accession>
<dbReference type="EMBL" id="LR797086">
    <property type="protein sequence ID" value="CAB4186235.1"/>
    <property type="molecule type" value="Genomic_DNA"/>
</dbReference>
<proteinExistence type="predicted"/>
<evidence type="ECO:0000313" key="3">
    <source>
        <dbReference type="EMBL" id="CAB4204410.1"/>
    </source>
</evidence>
<organism evidence="1">
    <name type="scientific">uncultured Caudovirales phage</name>
    <dbReference type="NCBI Taxonomy" id="2100421"/>
    <lineage>
        <taxon>Viruses</taxon>
        <taxon>Duplodnaviria</taxon>
        <taxon>Heunggongvirae</taxon>
        <taxon>Uroviricota</taxon>
        <taxon>Caudoviricetes</taxon>
        <taxon>Peduoviridae</taxon>
        <taxon>Maltschvirus</taxon>
        <taxon>Maltschvirus maltsch</taxon>
    </lineage>
</organism>
<sequence>MAYDFDAYFLQELQHTMETAIRQLALYKSIQAPDLSGLNMEYEPLDASEKPDNLSSMLNDVATYIEASYHSLNSKPKWNTDWPIDISFKELTADIASISYNPIGVVSYQERIWDETTDFTQAITSAIENGEVAFWDNWCIAAYAQDNLRALQALSDAMDMAGASIGAKGFRKPNSRVKQEQHQLIEKYQMNREDKNLGIMKKLVEQAREYMQTALEFGSSLEKIHIEFTSSYNSFLVKAKQQAVEVYKLRIAAEIQKFEGIVKEALYAVEWQFSYVKQEVEKIDNIMKTYKADVMHNKGTNEKVEYYISAYNEFVKLYNARMGIIKAQIANKVEEIKYNVGKLELSLKQYNKSLGETLNGLSSTIGSASVAMTAANTATIVLNKVKKVT</sequence>
<evidence type="ECO:0000313" key="1">
    <source>
        <dbReference type="EMBL" id="CAB4174821.1"/>
    </source>
</evidence>
<evidence type="ECO:0000313" key="2">
    <source>
        <dbReference type="EMBL" id="CAB4186235.1"/>
    </source>
</evidence>
<protein>
    <submittedName>
        <fullName evidence="1">Uncharacterized protein</fullName>
    </submittedName>
</protein>
<name>A0A6J5PZF4_9CAUD</name>